<dbReference type="GO" id="GO:0005730">
    <property type="term" value="C:nucleolus"/>
    <property type="evidence" value="ECO:0007669"/>
    <property type="project" value="TreeGrafter"/>
</dbReference>
<name>A0A9P0D4V2_9CUCU</name>
<dbReference type="Gene3D" id="1.10.150.80">
    <property type="entry name" value="HRDC domain"/>
    <property type="match status" value="1"/>
</dbReference>
<feature type="domain" description="HRDC" evidence="11">
    <location>
        <begin position="475"/>
        <end position="555"/>
    </location>
</feature>
<evidence type="ECO:0000259" key="11">
    <source>
        <dbReference type="PROSITE" id="PS50967"/>
    </source>
</evidence>
<dbReference type="FunFam" id="3.30.420.10:FF:000059">
    <property type="entry name" value="Exosome complex exonuclease Rrp6"/>
    <property type="match status" value="1"/>
</dbReference>
<dbReference type="Pfam" id="PF00570">
    <property type="entry name" value="HRDC"/>
    <property type="match status" value="1"/>
</dbReference>
<protein>
    <recommendedName>
        <fullName evidence="9">Exosome complex component 10 homolog</fullName>
    </recommendedName>
</protein>
<dbReference type="InterPro" id="IPR002121">
    <property type="entry name" value="HRDC_dom"/>
</dbReference>
<dbReference type="GO" id="GO:0071037">
    <property type="term" value="P:nuclear polyadenylation-dependent snRNA catabolic process"/>
    <property type="evidence" value="ECO:0007669"/>
    <property type="project" value="TreeGrafter"/>
</dbReference>
<accession>A0A9P0D4V2</accession>
<evidence type="ECO:0000256" key="9">
    <source>
        <dbReference type="ARBA" id="ARBA00070365"/>
    </source>
</evidence>
<dbReference type="GO" id="GO:0003727">
    <property type="term" value="F:single-stranded RNA binding"/>
    <property type="evidence" value="ECO:0007669"/>
    <property type="project" value="TreeGrafter"/>
</dbReference>
<evidence type="ECO:0000256" key="3">
    <source>
        <dbReference type="ARBA" id="ARBA00022722"/>
    </source>
</evidence>
<evidence type="ECO:0000256" key="7">
    <source>
        <dbReference type="ARBA" id="ARBA00023242"/>
    </source>
</evidence>
<dbReference type="OrthoDB" id="2250022at2759"/>
<dbReference type="PANTHER" id="PTHR12124:SF47">
    <property type="entry name" value="EXOSOME COMPONENT 10"/>
    <property type="match status" value="1"/>
</dbReference>
<feature type="compositionally biased region" description="Polar residues" evidence="10">
    <location>
        <begin position="951"/>
        <end position="961"/>
    </location>
</feature>
<dbReference type="SUPFAM" id="SSF53098">
    <property type="entry name" value="Ribonuclease H-like"/>
    <property type="match status" value="1"/>
</dbReference>
<dbReference type="InterPro" id="IPR010997">
    <property type="entry name" value="HRDC-like_sf"/>
</dbReference>
<feature type="compositionally biased region" description="Basic and acidic residues" evidence="10">
    <location>
        <begin position="671"/>
        <end position="701"/>
    </location>
</feature>
<dbReference type="PANTHER" id="PTHR12124">
    <property type="entry name" value="POLYMYOSITIS/SCLERODERMA AUTOANTIGEN-RELATED"/>
    <property type="match status" value="1"/>
</dbReference>
<keyword evidence="13" id="KW-1185">Reference proteome</keyword>
<evidence type="ECO:0000256" key="8">
    <source>
        <dbReference type="ARBA" id="ARBA00043957"/>
    </source>
</evidence>
<dbReference type="GO" id="GO:0000175">
    <property type="term" value="F:3'-5'-RNA exonuclease activity"/>
    <property type="evidence" value="ECO:0007669"/>
    <property type="project" value="InterPro"/>
</dbReference>
<dbReference type="Gene3D" id="3.30.420.10">
    <property type="entry name" value="Ribonuclease H-like superfamily/Ribonuclease H"/>
    <property type="match status" value="1"/>
</dbReference>
<feature type="compositionally biased region" description="Low complexity" evidence="10">
    <location>
        <begin position="840"/>
        <end position="863"/>
    </location>
</feature>
<feature type="region of interest" description="Disordered" evidence="10">
    <location>
        <begin position="926"/>
        <end position="1000"/>
    </location>
</feature>
<dbReference type="GO" id="GO:0071040">
    <property type="term" value="P:nuclear polyadenylation-dependent antisense transcript catabolic process"/>
    <property type="evidence" value="ECO:0007669"/>
    <property type="project" value="TreeGrafter"/>
</dbReference>
<dbReference type="FunFam" id="1.10.150.80:FF:000001">
    <property type="entry name" value="Putative exosome component 10"/>
    <property type="match status" value="1"/>
</dbReference>
<dbReference type="EMBL" id="OV651820">
    <property type="protein sequence ID" value="CAH1114302.1"/>
    <property type="molecule type" value="Genomic_DNA"/>
</dbReference>
<evidence type="ECO:0000256" key="4">
    <source>
        <dbReference type="ARBA" id="ARBA00022801"/>
    </source>
</evidence>
<dbReference type="InterPro" id="IPR002562">
    <property type="entry name" value="3'-5'_exonuclease_dom"/>
</dbReference>
<dbReference type="GO" id="GO:0071036">
    <property type="term" value="P:nuclear polyadenylation-dependent snoRNA catabolic process"/>
    <property type="evidence" value="ECO:0007669"/>
    <property type="project" value="TreeGrafter"/>
</dbReference>
<keyword evidence="7" id="KW-0539">Nucleus</keyword>
<dbReference type="InterPro" id="IPR045092">
    <property type="entry name" value="Rrp6-like"/>
</dbReference>
<gene>
    <name evidence="12" type="ORF">PSYICH_LOCUS14902</name>
</gene>
<comment type="subcellular location">
    <subcellularLocation>
        <location evidence="1">Nucleus</location>
    </subcellularLocation>
</comment>
<evidence type="ECO:0000256" key="5">
    <source>
        <dbReference type="ARBA" id="ARBA00022835"/>
    </source>
</evidence>
<feature type="compositionally biased region" description="Basic and acidic residues" evidence="10">
    <location>
        <begin position="868"/>
        <end position="877"/>
    </location>
</feature>
<dbReference type="Pfam" id="PF08066">
    <property type="entry name" value="PMC2NT"/>
    <property type="match status" value="1"/>
</dbReference>
<evidence type="ECO:0000313" key="12">
    <source>
        <dbReference type="EMBL" id="CAH1114302.1"/>
    </source>
</evidence>
<dbReference type="GO" id="GO:0000467">
    <property type="term" value="P:exonucleolytic trimming to generate mature 3'-end of 5.8S rRNA from tricistronic rRNA transcript (SSU-rRNA, 5.8S rRNA, LSU-rRNA)"/>
    <property type="evidence" value="ECO:0007669"/>
    <property type="project" value="InterPro"/>
</dbReference>
<feature type="region of interest" description="Disordered" evidence="10">
    <location>
        <begin position="671"/>
        <end position="914"/>
    </location>
</feature>
<dbReference type="SMART" id="SM00341">
    <property type="entry name" value="HRDC"/>
    <property type="match status" value="1"/>
</dbReference>
<evidence type="ECO:0000256" key="2">
    <source>
        <dbReference type="ARBA" id="ARBA00022552"/>
    </source>
</evidence>
<feature type="compositionally biased region" description="Basic residues" evidence="10">
    <location>
        <begin position="830"/>
        <end position="839"/>
    </location>
</feature>
<dbReference type="CDD" id="cd06147">
    <property type="entry name" value="Rrp6p_like_exo"/>
    <property type="match status" value="1"/>
</dbReference>
<keyword evidence="3" id="KW-0540">Nuclease</keyword>
<dbReference type="InterPro" id="IPR049559">
    <property type="entry name" value="Rrp6p-like_exo"/>
</dbReference>
<feature type="compositionally biased region" description="Polar residues" evidence="10">
    <location>
        <begin position="890"/>
        <end position="910"/>
    </location>
</feature>
<dbReference type="GO" id="GO:0071035">
    <property type="term" value="P:nuclear polyadenylation-dependent rRNA catabolic process"/>
    <property type="evidence" value="ECO:0007669"/>
    <property type="project" value="TreeGrafter"/>
</dbReference>
<organism evidence="12 13">
    <name type="scientific">Psylliodes chrysocephalus</name>
    <dbReference type="NCBI Taxonomy" id="3402493"/>
    <lineage>
        <taxon>Eukaryota</taxon>
        <taxon>Metazoa</taxon>
        <taxon>Ecdysozoa</taxon>
        <taxon>Arthropoda</taxon>
        <taxon>Hexapoda</taxon>
        <taxon>Insecta</taxon>
        <taxon>Pterygota</taxon>
        <taxon>Neoptera</taxon>
        <taxon>Endopterygota</taxon>
        <taxon>Coleoptera</taxon>
        <taxon>Polyphaga</taxon>
        <taxon>Cucujiformia</taxon>
        <taxon>Chrysomeloidea</taxon>
        <taxon>Chrysomelidae</taxon>
        <taxon>Galerucinae</taxon>
        <taxon>Alticini</taxon>
        <taxon>Psylliodes</taxon>
    </lineage>
</organism>
<evidence type="ECO:0000313" key="13">
    <source>
        <dbReference type="Proteomes" id="UP001153636"/>
    </source>
</evidence>
<dbReference type="InterPro" id="IPR012588">
    <property type="entry name" value="Exosome-assoc_fac_Rrp6_N"/>
</dbReference>
<dbReference type="SMART" id="SM00474">
    <property type="entry name" value="35EXOc"/>
    <property type="match status" value="1"/>
</dbReference>
<keyword evidence="4" id="KW-0378">Hydrolase</keyword>
<dbReference type="GO" id="GO:0071038">
    <property type="term" value="P:TRAMP-dependent tRNA surveillance pathway"/>
    <property type="evidence" value="ECO:0007669"/>
    <property type="project" value="TreeGrafter"/>
</dbReference>
<keyword evidence="2" id="KW-0698">rRNA processing</keyword>
<evidence type="ECO:0000256" key="10">
    <source>
        <dbReference type="SAM" id="MobiDB-lite"/>
    </source>
</evidence>
<feature type="compositionally biased region" description="Polar residues" evidence="10">
    <location>
        <begin position="808"/>
        <end position="825"/>
    </location>
</feature>
<dbReference type="InterPro" id="IPR036397">
    <property type="entry name" value="RNaseH_sf"/>
</dbReference>
<evidence type="ECO:0000256" key="6">
    <source>
        <dbReference type="ARBA" id="ARBA00022839"/>
    </source>
</evidence>
<dbReference type="GO" id="GO:0071039">
    <property type="term" value="P:nuclear polyadenylation-dependent CUT catabolic process"/>
    <property type="evidence" value="ECO:0007669"/>
    <property type="project" value="TreeGrafter"/>
</dbReference>
<dbReference type="GO" id="GO:0071044">
    <property type="term" value="P:histone mRNA catabolic process"/>
    <property type="evidence" value="ECO:0007669"/>
    <property type="project" value="TreeGrafter"/>
</dbReference>
<comment type="similarity">
    <text evidence="8">Belongs to the exosome component 10/RRP6 family.</text>
</comment>
<dbReference type="PROSITE" id="PS50967">
    <property type="entry name" value="HRDC"/>
    <property type="match status" value="1"/>
</dbReference>
<dbReference type="AlphaFoldDB" id="A0A9P0D4V2"/>
<dbReference type="GO" id="GO:0000176">
    <property type="term" value="C:nuclear exosome (RNase complex)"/>
    <property type="evidence" value="ECO:0007669"/>
    <property type="project" value="InterPro"/>
</dbReference>
<dbReference type="InterPro" id="IPR012337">
    <property type="entry name" value="RNaseH-like_sf"/>
</dbReference>
<evidence type="ECO:0000256" key="1">
    <source>
        <dbReference type="ARBA" id="ARBA00004123"/>
    </source>
</evidence>
<dbReference type="GO" id="GO:0071051">
    <property type="term" value="P:poly(A)-dependent snoRNA 3'-end processing"/>
    <property type="evidence" value="ECO:0007669"/>
    <property type="project" value="TreeGrafter"/>
</dbReference>
<feature type="compositionally biased region" description="Basic residues" evidence="10">
    <location>
        <begin position="776"/>
        <end position="786"/>
    </location>
</feature>
<dbReference type="GO" id="GO:0000166">
    <property type="term" value="F:nucleotide binding"/>
    <property type="evidence" value="ECO:0007669"/>
    <property type="project" value="InterPro"/>
</dbReference>
<dbReference type="Proteomes" id="UP001153636">
    <property type="component" value="Chromosome 8"/>
</dbReference>
<dbReference type="Pfam" id="PF01612">
    <property type="entry name" value="DNA_pol_A_exo1"/>
    <property type="match status" value="1"/>
</dbReference>
<feature type="compositionally biased region" description="Gly residues" evidence="10">
    <location>
        <begin position="964"/>
        <end position="994"/>
    </location>
</feature>
<keyword evidence="6" id="KW-0269">Exonuclease</keyword>
<proteinExistence type="inferred from homology"/>
<sequence length="1000" mass="114625">MFPEQDKNNSQNDTDEKKYEIQGYNNFQDFMKDGFKTLMEAIRHSNNLPQGSDWNFYNTHDGFVKIINDESTTVLKQINTILRTNQTEGNIYHRGLDEKTELIVEGNDNILERVAINIDEMNGIRKTGNAPILIQSVSAELPINGSWNQVNNATFSVTSLATQGKPKNKGSVMRLLTAKNIIRPQTFFKDKIINSSSFPWEPRIKDKPNSLKPLAIFLEETQNGEEYSHPYEFELERFTPSPEQLLTQTPIKPLPIEVTPLIEVSEPHQLDDLLNDLRNCKEFAVDLEHHSYRTFMGITCLMQISTREKDYLIDTLTLRDTLHVLNEVFTKPTILKVFHGADSDILWLQRDLSIYVVNMFDTYYAAKKLEYSGLSLAYLMQRFCNFVPDKQFQLADWRMRPLPDNLKCYAREDTHYLLYVYDMLKNELLSRTNGHNLLLSVFDSSTEVCKKRYFKPVLREDSYLDFYRKCKRLFDNRQLYALKELYRWRDEISRKEDESTGYVLPNHMLLQIAETLPREMQGILACCNPIPPLVRSNLLELHHIILRAKEQSLEKPILQEDTRARGTTKKMSKINVDSQLNCPHDLTKSSEFRDDLPTILGKALESNISALVVSKLEKESTTPKCSVFNTPDNSDDDEQRIKAREKMQTFKFLGPFERYKLVRPYIQAEEEKLSKDKEESKASQKPEEDTRTDEERIESIRELFLSLAKKTAPDSENLDRSLVQMGGRKRKRETLPPPQSTSHHPVFLPISNKTIEEDNPRKRRSSGVAPDDVSPPKRKKQKKPKNNSRNNKNNPEEFSGTSRDQDEQNQQRFSGEQDPGNQQHPQSQKGKNKKKKQQKNRNGPQGQTGKYNQPGWNPQNQGQLDNPNQREQHDQGQKRQRNRGPKDQQHQNQRGQTSQSGISKDNQNQEFAAYDYSSVDFRQFQGGAGTVSKPQEFKSNFKFKGKKTGANRGNNRSSTIGTAPRGGGRGRSNRGGGGGGRSGSSRGGGGGGGRGKGRGR</sequence>
<keyword evidence="5" id="KW-0271">Exosome</keyword>
<dbReference type="InterPro" id="IPR044876">
    <property type="entry name" value="HRDC_dom_sf"/>
</dbReference>
<dbReference type="SUPFAM" id="SSF47819">
    <property type="entry name" value="HRDC-like"/>
    <property type="match status" value="1"/>
</dbReference>
<reference evidence="12" key="1">
    <citation type="submission" date="2022-01" db="EMBL/GenBank/DDBJ databases">
        <authorList>
            <person name="King R."/>
        </authorList>
    </citation>
    <scope>NUCLEOTIDE SEQUENCE</scope>
</reference>